<organism evidence="1 2">
    <name type="scientific">Orchesella dallaii</name>
    <dbReference type="NCBI Taxonomy" id="48710"/>
    <lineage>
        <taxon>Eukaryota</taxon>
        <taxon>Metazoa</taxon>
        <taxon>Ecdysozoa</taxon>
        <taxon>Arthropoda</taxon>
        <taxon>Hexapoda</taxon>
        <taxon>Collembola</taxon>
        <taxon>Entomobryomorpha</taxon>
        <taxon>Entomobryoidea</taxon>
        <taxon>Orchesellidae</taxon>
        <taxon>Orchesellinae</taxon>
        <taxon>Orchesella</taxon>
    </lineage>
</organism>
<accession>A0ABP1QDX9</accession>
<dbReference type="Proteomes" id="UP001642540">
    <property type="component" value="Unassembled WGS sequence"/>
</dbReference>
<keyword evidence="2" id="KW-1185">Reference proteome</keyword>
<protein>
    <submittedName>
        <fullName evidence="1">Uncharacterized protein</fullName>
    </submittedName>
</protein>
<proteinExistence type="predicted"/>
<gene>
    <name evidence="1" type="ORF">ODALV1_LOCUS9891</name>
</gene>
<evidence type="ECO:0000313" key="1">
    <source>
        <dbReference type="EMBL" id="CAL8098307.1"/>
    </source>
</evidence>
<reference evidence="1 2" key="1">
    <citation type="submission" date="2024-08" db="EMBL/GenBank/DDBJ databases">
        <authorList>
            <person name="Cucini C."/>
            <person name="Frati F."/>
        </authorList>
    </citation>
    <scope>NUCLEOTIDE SEQUENCE [LARGE SCALE GENOMIC DNA]</scope>
</reference>
<comment type="caution">
    <text evidence="1">The sequence shown here is derived from an EMBL/GenBank/DDBJ whole genome shotgun (WGS) entry which is preliminary data.</text>
</comment>
<evidence type="ECO:0000313" key="2">
    <source>
        <dbReference type="Proteomes" id="UP001642540"/>
    </source>
</evidence>
<dbReference type="EMBL" id="CAXLJM020000030">
    <property type="protein sequence ID" value="CAL8098307.1"/>
    <property type="molecule type" value="Genomic_DNA"/>
</dbReference>
<sequence>MFQFKNAYPVFNFNFFEFTHIHQIFKLRRSTPCVTILLREQQIGDVSRIPKVSGELNSSSLNMQSLYAKPPIPLFILIPFRDQMNTKQVDLLADVNLLANFYWIFFDYDSNEFYLPLTLQGKSRENRFNPKPRVKSPSSHVSIAPVFKIDVQLDPNQIIVTWKKFNQMWSLDIYDPSYYAEPTKQERECDILRNLQPRRDLSPTIAAKNGETAIGYYEFAPGKNWGDFVMIYNSANSYDMLISVLENRWRFEPERDELRATMWGYLTSFDSIVSSFMDDEVGRFEQSGIVHRFRDEIQGLKTVYLLKQENQNMRFDKKQRINFYTAVSQLKSLVSQFSHKKNEEIQVS</sequence>
<name>A0ABP1QDX9_9HEXA</name>